<organism evidence="1">
    <name type="scientific">marine metagenome</name>
    <dbReference type="NCBI Taxonomy" id="408172"/>
    <lineage>
        <taxon>unclassified sequences</taxon>
        <taxon>metagenomes</taxon>
        <taxon>ecological metagenomes</taxon>
    </lineage>
</organism>
<dbReference type="EMBL" id="UINC01117805">
    <property type="protein sequence ID" value="SVC90494.1"/>
    <property type="molecule type" value="Genomic_DNA"/>
</dbReference>
<dbReference type="AlphaFoldDB" id="A0A382QYD5"/>
<sequence length="22" mass="2580">MNKSSFEKRLNPLQLYILAWGA</sequence>
<protein>
    <submittedName>
        <fullName evidence="1">Uncharacterized protein</fullName>
    </submittedName>
</protein>
<reference evidence="1" key="1">
    <citation type="submission" date="2018-05" db="EMBL/GenBank/DDBJ databases">
        <authorList>
            <person name="Lanie J.A."/>
            <person name="Ng W.-L."/>
            <person name="Kazmierczak K.M."/>
            <person name="Andrzejewski T.M."/>
            <person name="Davidsen T.M."/>
            <person name="Wayne K.J."/>
            <person name="Tettelin H."/>
            <person name="Glass J.I."/>
            <person name="Rusch D."/>
            <person name="Podicherti R."/>
            <person name="Tsui H.-C.T."/>
            <person name="Winkler M.E."/>
        </authorList>
    </citation>
    <scope>NUCLEOTIDE SEQUENCE</scope>
</reference>
<evidence type="ECO:0000313" key="1">
    <source>
        <dbReference type="EMBL" id="SVC90494.1"/>
    </source>
</evidence>
<accession>A0A382QYD5</accession>
<feature type="non-terminal residue" evidence="1">
    <location>
        <position position="22"/>
    </location>
</feature>
<gene>
    <name evidence="1" type="ORF">METZ01_LOCUS343348</name>
</gene>
<proteinExistence type="predicted"/>
<name>A0A382QYD5_9ZZZZ</name>